<dbReference type="GO" id="GO:0006402">
    <property type="term" value="P:mRNA catabolic process"/>
    <property type="evidence" value="ECO:0007669"/>
    <property type="project" value="TreeGrafter"/>
</dbReference>
<dbReference type="GO" id="GO:0003677">
    <property type="term" value="F:DNA binding"/>
    <property type="evidence" value="ECO:0007669"/>
    <property type="project" value="InterPro"/>
</dbReference>
<proteinExistence type="inferred from homology"/>
<dbReference type="RefSeq" id="WP_133578731.1">
    <property type="nucleotide sequence ID" value="NZ_SNYJ01000001.1"/>
</dbReference>
<evidence type="ECO:0000256" key="1">
    <source>
        <dbReference type="ARBA" id="ARBA00007521"/>
    </source>
</evidence>
<dbReference type="OrthoDB" id="9808744at2"/>
<comment type="caution">
    <text evidence="3">The sequence shown here is derived from an EMBL/GenBank/DDBJ whole genome shotgun (WGS) entry which is preliminary data.</text>
</comment>
<comment type="similarity">
    <text evidence="1">Belongs to the PemK/MazF family.</text>
</comment>
<evidence type="ECO:0000256" key="2">
    <source>
        <dbReference type="ARBA" id="ARBA00022649"/>
    </source>
</evidence>
<dbReference type="EMBL" id="SNYJ01000001">
    <property type="protein sequence ID" value="TDQ42911.1"/>
    <property type="molecule type" value="Genomic_DNA"/>
</dbReference>
<sequence length="113" mass="12956">MPFSLGRGDIIKVHFSPQKGFEQSGWRPAMVLSPLAYNQLSNFVLLCPISNTENQWFYFVDIPNNKNVKTTGKIITDQIKSFDLSARRFQHVETLPDEVIIDVLSKVTTLFEH</sequence>
<dbReference type="Gene3D" id="2.30.30.110">
    <property type="match status" value="1"/>
</dbReference>
<keyword evidence="2" id="KW-1277">Toxin-antitoxin system</keyword>
<evidence type="ECO:0000313" key="4">
    <source>
        <dbReference type="Proteomes" id="UP000295632"/>
    </source>
</evidence>
<keyword evidence="4" id="KW-1185">Reference proteome</keyword>
<reference evidence="3 4" key="1">
    <citation type="submission" date="2019-03" db="EMBL/GenBank/DDBJ databases">
        <title>Genomic Encyclopedia of Type Strains, Phase IV (KMG-IV): sequencing the most valuable type-strain genomes for metagenomic binning, comparative biology and taxonomic classification.</title>
        <authorList>
            <person name="Goeker M."/>
        </authorList>
    </citation>
    <scope>NUCLEOTIDE SEQUENCE [LARGE SCALE GENOMIC DNA]</scope>
    <source>
        <strain evidence="3 4">DSM 28697</strain>
    </source>
</reference>
<dbReference type="SUPFAM" id="SSF50118">
    <property type="entry name" value="Cell growth inhibitor/plasmid maintenance toxic component"/>
    <property type="match status" value="1"/>
</dbReference>
<dbReference type="PANTHER" id="PTHR33988">
    <property type="entry name" value="ENDORIBONUCLEASE MAZF-RELATED"/>
    <property type="match status" value="1"/>
</dbReference>
<evidence type="ECO:0000313" key="3">
    <source>
        <dbReference type="EMBL" id="TDQ42911.1"/>
    </source>
</evidence>
<name>A0A4R6U915_9BACI</name>
<dbReference type="Proteomes" id="UP000295632">
    <property type="component" value="Unassembled WGS sequence"/>
</dbReference>
<dbReference type="Pfam" id="PF02452">
    <property type="entry name" value="PemK_toxin"/>
    <property type="match status" value="1"/>
</dbReference>
<accession>A0A4R6U915</accession>
<organism evidence="3 4">
    <name type="scientific">Aureibacillus halotolerans</name>
    <dbReference type="NCBI Taxonomy" id="1508390"/>
    <lineage>
        <taxon>Bacteria</taxon>
        <taxon>Bacillati</taxon>
        <taxon>Bacillota</taxon>
        <taxon>Bacilli</taxon>
        <taxon>Bacillales</taxon>
        <taxon>Bacillaceae</taxon>
        <taxon>Aureibacillus</taxon>
    </lineage>
</organism>
<dbReference type="GO" id="GO:0004521">
    <property type="term" value="F:RNA endonuclease activity"/>
    <property type="evidence" value="ECO:0007669"/>
    <property type="project" value="TreeGrafter"/>
</dbReference>
<dbReference type="GO" id="GO:0016075">
    <property type="term" value="P:rRNA catabolic process"/>
    <property type="evidence" value="ECO:0007669"/>
    <property type="project" value="TreeGrafter"/>
</dbReference>
<gene>
    <name evidence="3" type="ORF">EV213_101341</name>
</gene>
<dbReference type="PANTHER" id="PTHR33988:SF3">
    <property type="entry name" value="ENDORIBONUCLEASE TOXIN CHPB-RELATED"/>
    <property type="match status" value="1"/>
</dbReference>
<protein>
    <submittedName>
        <fullName evidence="3">mRNA interferase MazF</fullName>
    </submittedName>
</protein>
<dbReference type="AlphaFoldDB" id="A0A4R6U915"/>
<dbReference type="InterPro" id="IPR003477">
    <property type="entry name" value="PemK-like"/>
</dbReference>
<dbReference type="InterPro" id="IPR011067">
    <property type="entry name" value="Plasmid_toxin/cell-grow_inhib"/>
</dbReference>